<protein>
    <recommendedName>
        <fullName evidence="5">Tumour necrosis factor receptor superfamily member 19</fullName>
    </recommendedName>
</protein>
<dbReference type="RefSeq" id="WP_188378684.1">
    <property type="nucleotide sequence ID" value="NZ_BMEL01000004.1"/>
</dbReference>
<sequence>MTFTIVMIVCIAIVLGIAGAFWAAISKGYDYKHTIDPHPDDANKNEENKSKEAEHH</sequence>
<keyword evidence="2" id="KW-0472">Membrane</keyword>
<dbReference type="EMBL" id="BMEL01000004">
    <property type="protein sequence ID" value="GGF31870.1"/>
    <property type="molecule type" value="Genomic_DNA"/>
</dbReference>
<keyword evidence="2" id="KW-0812">Transmembrane</keyword>
<evidence type="ECO:0000313" key="4">
    <source>
        <dbReference type="Proteomes" id="UP000660110"/>
    </source>
</evidence>
<feature type="region of interest" description="Disordered" evidence="1">
    <location>
        <begin position="36"/>
        <end position="56"/>
    </location>
</feature>
<comment type="caution">
    <text evidence="3">The sequence shown here is derived from an EMBL/GenBank/DDBJ whole genome shotgun (WGS) entry which is preliminary data.</text>
</comment>
<accession>A0A917F078</accession>
<evidence type="ECO:0000313" key="3">
    <source>
        <dbReference type="EMBL" id="GGF31870.1"/>
    </source>
</evidence>
<name>A0A917F078_HALAA</name>
<gene>
    <name evidence="3" type="ORF">GCM10010954_33810</name>
</gene>
<evidence type="ECO:0008006" key="5">
    <source>
        <dbReference type="Google" id="ProtNLM"/>
    </source>
</evidence>
<evidence type="ECO:0000256" key="1">
    <source>
        <dbReference type="SAM" id="MobiDB-lite"/>
    </source>
</evidence>
<reference evidence="3" key="2">
    <citation type="submission" date="2020-09" db="EMBL/GenBank/DDBJ databases">
        <authorList>
            <person name="Sun Q."/>
            <person name="Zhou Y."/>
        </authorList>
    </citation>
    <scope>NUCLEOTIDE SEQUENCE</scope>
    <source>
        <strain evidence="3">CGMCC 1.12153</strain>
    </source>
</reference>
<dbReference type="AlphaFoldDB" id="A0A917F078"/>
<dbReference type="NCBIfam" id="NF033232">
    <property type="entry name" value="small_YtzI"/>
    <property type="match status" value="1"/>
</dbReference>
<dbReference type="InterPro" id="IPR047753">
    <property type="entry name" value="YtzI-like"/>
</dbReference>
<organism evidence="3 4">
    <name type="scientific">Halobacillus andaensis</name>
    <dbReference type="NCBI Taxonomy" id="1176239"/>
    <lineage>
        <taxon>Bacteria</taxon>
        <taxon>Bacillati</taxon>
        <taxon>Bacillota</taxon>
        <taxon>Bacilli</taxon>
        <taxon>Bacillales</taxon>
        <taxon>Bacillaceae</taxon>
        <taxon>Halobacillus</taxon>
    </lineage>
</organism>
<reference evidence="3" key="1">
    <citation type="journal article" date="2014" name="Int. J. Syst. Evol. Microbiol.">
        <title>Complete genome sequence of Corynebacterium casei LMG S-19264T (=DSM 44701T), isolated from a smear-ripened cheese.</title>
        <authorList>
            <consortium name="US DOE Joint Genome Institute (JGI-PGF)"/>
            <person name="Walter F."/>
            <person name="Albersmeier A."/>
            <person name="Kalinowski J."/>
            <person name="Ruckert C."/>
        </authorList>
    </citation>
    <scope>NUCLEOTIDE SEQUENCE</scope>
    <source>
        <strain evidence="3">CGMCC 1.12153</strain>
    </source>
</reference>
<dbReference type="Proteomes" id="UP000660110">
    <property type="component" value="Unassembled WGS sequence"/>
</dbReference>
<feature type="transmembrane region" description="Helical" evidence="2">
    <location>
        <begin position="6"/>
        <end position="25"/>
    </location>
</feature>
<keyword evidence="2" id="KW-1133">Transmembrane helix</keyword>
<evidence type="ECO:0000256" key="2">
    <source>
        <dbReference type="SAM" id="Phobius"/>
    </source>
</evidence>
<keyword evidence="4" id="KW-1185">Reference proteome</keyword>
<proteinExistence type="predicted"/>